<accession>A0A934RS93</accession>
<comment type="caution">
    <text evidence="2">The sequence shown here is derived from an EMBL/GenBank/DDBJ whole genome shotgun (WGS) entry which is preliminary data.</text>
</comment>
<organism evidence="2 3">
    <name type="scientific">Roseibacillus ishigakijimensis</name>
    <dbReference type="NCBI Taxonomy" id="454146"/>
    <lineage>
        <taxon>Bacteria</taxon>
        <taxon>Pseudomonadati</taxon>
        <taxon>Verrucomicrobiota</taxon>
        <taxon>Verrucomicrobiia</taxon>
        <taxon>Verrucomicrobiales</taxon>
        <taxon>Verrucomicrobiaceae</taxon>
        <taxon>Roseibacillus</taxon>
    </lineage>
</organism>
<dbReference type="Gene3D" id="2.30.130.40">
    <property type="entry name" value="LON domain-like"/>
    <property type="match status" value="1"/>
</dbReference>
<dbReference type="RefSeq" id="WP_200391518.1">
    <property type="nucleotide sequence ID" value="NZ_JAENIO010000017.1"/>
</dbReference>
<dbReference type="PROSITE" id="PS51787">
    <property type="entry name" value="LON_N"/>
    <property type="match status" value="1"/>
</dbReference>
<dbReference type="Gene3D" id="1.20.58.1480">
    <property type="match status" value="1"/>
</dbReference>
<proteinExistence type="predicted"/>
<evidence type="ECO:0000313" key="2">
    <source>
        <dbReference type="EMBL" id="MBK1834084.1"/>
    </source>
</evidence>
<dbReference type="Pfam" id="PF02190">
    <property type="entry name" value="LON_substr_bdg"/>
    <property type="match status" value="1"/>
</dbReference>
<sequence length="206" mass="23194">MKTFQMPTQSGVILLPRAVLFPQGVLPLRIFEPRYRQMLAEALEGERVFCVGNLHSAEEEPFAQCVHPVGTIALIQTSREQADGSSQVLLRGLSRVRFDHWLNHSPYPLARFTEGPSASLPDEEDAEILMDELEALVEQTLLDGPDEIRFAVKAILDPVRHHPELFGDLIAQHLITHPDLRQTLLAEPDLAKRFELMANQLAHDLP</sequence>
<dbReference type="PANTHER" id="PTHR46732">
    <property type="entry name" value="ATP-DEPENDENT PROTEASE LA (LON) DOMAIN PROTEIN"/>
    <property type="match status" value="1"/>
</dbReference>
<reference evidence="2" key="1">
    <citation type="submission" date="2021-01" db="EMBL/GenBank/DDBJ databases">
        <title>Modified the classification status of verrucomicrobia.</title>
        <authorList>
            <person name="Feng X."/>
        </authorList>
    </citation>
    <scope>NUCLEOTIDE SEQUENCE</scope>
    <source>
        <strain evidence="2">KCTC 12986</strain>
    </source>
</reference>
<dbReference type="PANTHER" id="PTHR46732:SF8">
    <property type="entry name" value="ATP-DEPENDENT PROTEASE LA (LON) DOMAIN PROTEIN"/>
    <property type="match status" value="1"/>
</dbReference>
<keyword evidence="3" id="KW-1185">Reference proteome</keyword>
<dbReference type="EMBL" id="JAENIO010000017">
    <property type="protein sequence ID" value="MBK1834084.1"/>
    <property type="molecule type" value="Genomic_DNA"/>
</dbReference>
<gene>
    <name evidence="2" type="ORF">JIN78_08430</name>
</gene>
<protein>
    <submittedName>
        <fullName evidence="2">LON peptidase substrate-binding domain-containing protein</fullName>
    </submittedName>
</protein>
<dbReference type="SMART" id="SM00464">
    <property type="entry name" value="LON"/>
    <property type="match status" value="1"/>
</dbReference>
<dbReference type="InterPro" id="IPR003111">
    <property type="entry name" value="Lon_prtase_N"/>
</dbReference>
<dbReference type="InterPro" id="IPR046336">
    <property type="entry name" value="Lon_prtase_N_sf"/>
</dbReference>
<feature type="domain" description="Lon N-terminal" evidence="1">
    <location>
        <begin position="10"/>
        <end position="205"/>
    </location>
</feature>
<dbReference type="Proteomes" id="UP000604083">
    <property type="component" value="Unassembled WGS sequence"/>
</dbReference>
<name>A0A934RS93_9BACT</name>
<evidence type="ECO:0000313" key="3">
    <source>
        <dbReference type="Proteomes" id="UP000604083"/>
    </source>
</evidence>
<evidence type="ECO:0000259" key="1">
    <source>
        <dbReference type="PROSITE" id="PS51787"/>
    </source>
</evidence>
<dbReference type="InterPro" id="IPR015947">
    <property type="entry name" value="PUA-like_sf"/>
</dbReference>
<dbReference type="SUPFAM" id="SSF88697">
    <property type="entry name" value="PUA domain-like"/>
    <property type="match status" value="1"/>
</dbReference>
<dbReference type="AlphaFoldDB" id="A0A934RS93"/>